<reference evidence="11" key="1">
    <citation type="submission" date="2017-01" db="EMBL/GenBank/DDBJ databases">
        <authorList>
            <person name="Varghese N."/>
            <person name="Submissions S."/>
        </authorList>
    </citation>
    <scope>NUCLEOTIDE SEQUENCE [LARGE SCALE GENOMIC DNA]</scope>
    <source>
        <strain evidence="11">DSM 45196</strain>
    </source>
</reference>
<evidence type="ECO:0000256" key="2">
    <source>
        <dbReference type="ARBA" id="ARBA00022741"/>
    </source>
</evidence>
<evidence type="ECO:0000313" key="10">
    <source>
        <dbReference type="EMBL" id="SIS77738.1"/>
    </source>
</evidence>
<keyword evidence="8" id="KW-0479">Metal-binding</keyword>
<evidence type="ECO:0000313" key="11">
    <source>
        <dbReference type="Proteomes" id="UP000186795"/>
    </source>
</evidence>
<gene>
    <name evidence="8" type="primary">nrdR</name>
    <name evidence="10" type="ORF">SAMN05421790_1056</name>
</gene>
<evidence type="ECO:0000256" key="1">
    <source>
        <dbReference type="ARBA" id="ARBA00022491"/>
    </source>
</evidence>
<keyword evidence="11" id="KW-1185">Reference proteome</keyword>
<dbReference type="Pfam" id="PF03477">
    <property type="entry name" value="ATP-cone"/>
    <property type="match status" value="1"/>
</dbReference>
<evidence type="ECO:0000256" key="7">
    <source>
        <dbReference type="ARBA" id="ARBA00023163"/>
    </source>
</evidence>
<keyword evidence="6 8" id="KW-0238">DNA-binding</keyword>
<keyword evidence="5 8" id="KW-0805">Transcription regulation</keyword>
<dbReference type="InterPro" id="IPR055173">
    <property type="entry name" value="NrdR-like_N"/>
</dbReference>
<feature type="domain" description="ATP-cone" evidence="9">
    <location>
        <begin position="49"/>
        <end position="139"/>
    </location>
</feature>
<evidence type="ECO:0000256" key="5">
    <source>
        <dbReference type="ARBA" id="ARBA00023015"/>
    </source>
</evidence>
<keyword evidence="7 8" id="KW-0804">Transcription</keyword>
<evidence type="ECO:0000256" key="4">
    <source>
        <dbReference type="ARBA" id="ARBA00022840"/>
    </source>
</evidence>
<dbReference type="Proteomes" id="UP000186795">
    <property type="component" value="Unassembled WGS sequence"/>
</dbReference>
<dbReference type="NCBIfam" id="TIGR00244">
    <property type="entry name" value="transcriptional regulator NrdR"/>
    <property type="match status" value="1"/>
</dbReference>
<keyword evidence="1 8" id="KW-0678">Repressor</keyword>
<proteinExistence type="inferred from homology"/>
<dbReference type="GO" id="GO:0045892">
    <property type="term" value="P:negative regulation of DNA-templated transcription"/>
    <property type="evidence" value="ECO:0007669"/>
    <property type="project" value="UniProtKB-UniRule"/>
</dbReference>
<evidence type="ECO:0000256" key="3">
    <source>
        <dbReference type="ARBA" id="ARBA00022833"/>
    </source>
</evidence>
<dbReference type="InterPro" id="IPR005144">
    <property type="entry name" value="ATP-cone_dom"/>
</dbReference>
<dbReference type="GO" id="GO:0008270">
    <property type="term" value="F:zinc ion binding"/>
    <property type="evidence" value="ECO:0007669"/>
    <property type="project" value="UniProtKB-UniRule"/>
</dbReference>
<evidence type="ECO:0000256" key="8">
    <source>
        <dbReference type="HAMAP-Rule" id="MF_00440"/>
    </source>
</evidence>
<dbReference type="GO" id="GO:0005524">
    <property type="term" value="F:ATP binding"/>
    <property type="evidence" value="ECO:0007669"/>
    <property type="project" value="UniProtKB-UniRule"/>
</dbReference>
<evidence type="ECO:0000259" key="9">
    <source>
        <dbReference type="PROSITE" id="PS51161"/>
    </source>
</evidence>
<sequence length="165" mass="19519">MRCPYCHFIGSRVLDSRPAHEGKSIRRRRQCESCGRRFTTFEMLEEKPLIVIKKDGGREEFNRDKLLRGLIRACEKRSVPMERLEELVDDVERSLRESNETEVPTREIGEYIMERLVDVDEVAYVRFASVYRQFKDITVFVKELEELLNRSRNARDGEKGKSTEE</sequence>
<accession>A0A1N7LV54</accession>
<dbReference type="GO" id="GO:0003677">
    <property type="term" value="F:DNA binding"/>
    <property type="evidence" value="ECO:0007669"/>
    <property type="project" value="UniProtKB-KW"/>
</dbReference>
<dbReference type="HAMAP" id="MF_00440">
    <property type="entry name" value="NrdR"/>
    <property type="match status" value="1"/>
</dbReference>
<dbReference type="RefSeq" id="WP_009712038.1">
    <property type="nucleotide sequence ID" value="NZ_CP048103.1"/>
</dbReference>
<name>A0A1N7LV54_9BACL</name>
<evidence type="ECO:0000256" key="6">
    <source>
        <dbReference type="ARBA" id="ARBA00023125"/>
    </source>
</evidence>
<dbReference type="InterPro" id="IPR003796">
    <property type="entry name" value="RNR_NrdR-like"/>
</dbReference>
<dbReference type="AlphaFoldDB" id="A0A1N7LV54"/>
<comment type="similarity">
    <text evidence="8">Belongs to the NrdR family.</text>
</comment>
<organism evidence="10 11">
    <name type="scientific">Kroppenstedtia eburnea</name>
    <dbReference type="NCBI Taxonomy" id="714067"/>
    <lineage>
        <taxon>Bacteria</taxon>
        <taxon>Bacillati</taxon>
        <taxon>Bacillota</taxon>
        <taxon>Bacilli</taxon>
        <taxon>Bacillales</taxon>
        <taxon>Thermoactinomycetaceae</taxon>
        <taxon>Kroppenstedtia</taxon>
    </lineage>
</organism>
<feature type="zinc finger region" evidence="8">
    <location>
        <begin position="3"/>
        <end position="34"/>
    </location>
</feature>
<dbReference type="Pfam" id="PF22811">
    <property type="entry name" value="Zn_ribbon_NrdR"/>
    <property type="match status" value="1"/>
</dbReference>
<dbReference type="PANTHER" id="PTHR30455">
    <property type="entry name" value="TRANSCRIPTIONAL REPRESSOR NRDR"/>
    <property type="match status" value="1"/>
</dbReference>
<keyword evidence="8" id="KW-0863">Zinc-finger</keyword>
<dbReference type="PANTHER" id="PTHR30455:SF2">
    <property type="entry name" value="TRANSCRIPTIONAL REPRESSOR NRDR"/>
    <property type="match status" value="1"/>
</dbReference>
<keyword evidence="2 8" id="KW-0547">Nucleotide-binding</keyword>
<protein>
    <recommendedName>
        <fullName evidence="8">Transcriptional repressor NrdR</fullName>
    </recommendedName>
</protein>
<keyword evidence="3 8" id="KW-0862">Zinc</keyword>
<keyword evidence="4 8" id="KW-0067">ATP-binding</keyword>
<dbReference type="EMBL" id="FTOD01000005">
    <property type="protein sequence ID" value="SIS77738.1"/>
    <property type="molecule type" value="Genomic_DNA"/>
</dbReference>
<dbReference type="OrthoDB" id="9807461at2"/>
<comment type="cofactor">
    <cofactor evidence="8">
        <name>Zn(2+)</name>
        <dbReference type="ChEBI" id="CHEBI:29105"/>
    </cofactor>
    <text evidence="8">Binds 1 zinc ion.</text>
</comment>
<comment type="function">
    <text evidence="8">Negatively regulates transcription of bacterial ribonucleotide reductase nrd genes and operons by binding to NrdR-boxes.</text>
</comment>
<dbReference type="PROSITE" id="PS51161">
    <property type="entry name" value="ATP_CONE"/>
    <property type="match status" value="1"/>
</dbReference>